<keyword evidence="2" id="KW-1185">Reference proteome</keyword>
<protein>
    <submittedName>
        <fullName evidence="1">Uncharacterized protein</fullName>
    </submittedName>
</protein>
<evidence type="ECO:0000313" key="2">
    <source>
        <dbReference type="Proteomes" id="UP001454036"/>
    </source>
</evidence>
<gene>
    <name evidence="1" type="ORF">LIER_32801</name>
</gene>
<organism evidence="1 2">
    <name type="scientific">Lithospermum erythrorhizon</name>
    <name type="common">Purple gromwell</name>
    <name type="synonym">Lithospermum officinale var. erythrorhizon</name>
    <dbReference type="NCBI Taxonomy" id="34254"/>
    <lineage>
        <taxon>Eukaryota</taxon>
        <taxon>Viridiplantae</taxon>
        <taxon>Streptophyta</taxon>
        <taxon>Embryophyta</taxon>
        <taxon>Tracheophyta</taxon>
        <taxon>Spermatophyta</taxon>
        <taxon>Magnoliopsida</taxon>
        <taxon>eudicotyledons</taxon>
        <taxon>Gunneridae</taxon>
        <taxon>Pentapetalae</taxon>
        <taxon>asterids</taxon>
        <taxon>lamiids</taxon>
        <taxon>Boraginales</taxon>
        <taxon>Boraginaceae</taxon>
        <taxon>Boraginoideae</taxon>
        <taxon>Lithospermeae</taxon>
        <taxon>Lithospermum</taxon>
    </lineage>
</organism>
<sequence length="91" mass="10027">MDTLFIQAQEFTYSVRFTMLFSPIVICKNAMEVERFDASSDGIVVTCPTGNKQDNASSLSILTTVVSFEHSNSVGDAAVLCSRQQLLLYQP</sequence>
<reference evidence="1 2" key="1">
    <citation type="submission" date="2024-01" db="EMBL/GenBank/DDBJ databases">
        <title>The complete chloroplast genome sequence of Lithospermum erythrorhizon: insights into the phylogenetic relationship among Boraginaceae species and the maternal lineages of purple gromwells.</title>
        <authorList>
            <person name="Okada T."/>
            <person name="Watanabe K."/>
        </authorList>
    </citation>
    <scope>NUCLEOTIDE SEQUENCE [LARGE SCALE GENOMIC DNA]</scope>
</reference>
<name>A0AAV3RWM5_LITER</name>
<dbReference type="Proteomes" id="UP001454036">
    <property type="component" value="Unassembled WGS sequence"/>
</dbReference>
<dbReference type="EMBL" id="BAABME010012778">
    <property type="protein sequence ID" value="GAA0185513.1"/>
    <property type="molecule type" value="Genomic_DNA"/>
</dbReference>
<comment type="caution">
    <text evidence="1">The sequence shown here is derived from an EMBL/GenBank/DDBJ whole genome shotgun (WGS) entry which is preliminary data.</text>
</comment>
<dbReference type="AlphaFoldDB" id="A0AAV3RWM5"/>
<evidence type="ECO:0000313" key="1">
    <source>
        <dbReference type="EMBL" id="GAA0185513.1"/>
    </source>
</evidence>
<proteinExistence type="predicted"/>
<accession>A0AAV3RWM5</accession>